<keyword evidence="2 6" id="KW-0812">Transmembrane</keyword>
<feature type="transmembrane region" description="Helical" evidence="6">
    <location>
        <begin position="173"/>
        <end position="196"/>
    </location>
</feature>
<sequence length="248" mass="26813">MLFGLLTFKKSSSRLASFGSLESLPKPRLPVDSDTAAHEMLEIGARILEESPQNSFICGVVTTAFPLHLLHQPFLDHQRDPQDAPAAANPGVEVNPASTSKDRLGPASVGVRLGYLPAHAALRVWIGLGITTAMECVPSLASPSRVTCAGADPPPPRLDFVPSKVILQMITNLGYTIFLVFGTINVVAIGTFAFFIPETKGRLLEDIDVIFGALILPVKSRPEDYDVFNQNEVEKLISLSFRMCTITA</sequence>
<dbReference type="OrthoDB" id="8120565at2759"/>
<protein>
    <submittedName>
        <fullName evidence="7">Uncharacterized protein</fullName>
    </submittedName>
</protein>
<dbReference type="EMBL" id="JABCKI010000068">
    <property type="protein sequence ID" value="KAG5653186.1"/>
    <property type="molecule type" value="Genomic_DNA"/>
</dbReference>
<organism evidence="7 8">
    <name type="scientific">Sphagnurus paluster</name>
    <dbReference type="NCBI Taxonomy" id="117069"/>
    <lineage>
        <taxon>Eukaryota</taxon>
        <taxon>Fungi</taxon>
        <taxon>Dikarya</taxon>
        <taxon>Basidiomycota</taxon>
        <taxon>Agaricomycotina</taxon>
        <taxon>Agaricomycetes</taxon>
        <taxon>Agaricomycetidae</taxon>
        <taxon>Agaricales</taxon>
        <taxon>Tricholomatineae</taxon>
        <taxon>Lyophyllaceae</taxon>
        <taxon>Sphagnurus</taxon>
    </lineage>
</organism>
<dbReference type="GO" id="GO:0022857">
    <property type="term" value="F:transmembrane transporter activity"/>
    <property type="evidence" value="ECO:0007669"/>
    <property type="project" value="InterPro"/>
</dbReference>
<dbReference type="AlphaFoldDB" id="A0A9P7KHX1"/>
<dbReference type="InterPro" id="IPR036259">
    <property type="entry name" value="MFS_trans_sf"/>
</dbReference>
<accession>A0A9P7KHX1</accession>
<keyword evidence="4 6" id="KW-0472">Membrane</keyword>
<evidence type="ECO:0000256" key="4">
    <source>
        <dbReference type="ARBA" id="ARBA00023136"/>
    </source>
</evidence>
<evidence type="ECO:0000256" key="2">
    <source>
        <dbReference type="ARBA" id="ARBA00022692"/>
    </source>
</evidence>
<keyword evidence="3 6" id="KW-1133">Transmembrane helix</keyword>
<keyword evidence="8" id="KW-1185">Reference proteome</keyword>
<evidence type="ECO:0000256" key="6">
    <source>
        <dbReference type="SAM" id="Phobius"/>
    </source>
</evidence>
<gene>
    <name evidence="7" type="ORF">H0H81_001814</name>
</gene>
<proteinExistence type="predicted"/>
<dbReference type="InterPro" id="IPR005828">
    <property type="entry name" value="MFS_sugar_transport-like"/>
</dbReference>
<comment type="subcellular location">
    <subcellularLocation>
        <location evidence="1">Membrane</location>
    </subcellularLocation>
</comment>
<dbReference type="Pfam" id="PF00083">
    <property type="entry name" value="Sugar_tr"/>
    <property type="match status" value="1"/>
</dbReference>
<reference evidence="7" key="2">
    <citation type="submission" date="2021-10" db="EMBL/GenBank/DDBJ databases">
        <title>Phylogenomics reveals ancestral predisposition of the termite-cultivated fungus Termitomyces towards a domesticated lifestyle.</title>
        <authorList>
            <person name="Auxier B."/>
            <person name="Grum-Grzhimaylo A."/>
            <person name="Cardenas M.E."/>
            <person name="Lodge J.D."/>
            <person name="Laessoe T."/>
            <person name="Pedersen O."/>
            <person name="Smith M.E."/>
            <person name="Kuyper T.W."/>
            <person name="Franco-Molano E.A."/>
            <person name="Baroni T.J."/>
            <person name="Aanen D.K."/>
        </authorList>
    </citation>
    <scope>NUCLEOTIDE SEQUENCE</scope>
    <source>
        <strain evidence="7">D49</strain>
    </source>
</reference>
<feature type="region of interest" description="Disordered" evidence="5">
    <location>
        <begin position="78"/>
        <end position="103"/>
    </location>
</feature>
<comment type="caution">
    <text evidence="7">The sequence shown here is derived from an EMBL/GenBank/DDBJ whole genome shotgun (WGS) entry which is preliminary data.</text>
</comment>
<dbReference type="GO" id="GO:0016020">
    <property type="term" value="C:membrane"/>
    <property type="evidence" value="ECO:0007669"/>
    <property type="project" value="UniProtKB-SubCell"/>
</dbReference>
<evidence type="ECO:0000256" key="3">
    <source>
        <dbReference type="ARBA" id="ARBA00022989"/>
    </source>
</evidence>
<evidence type="ECO:0000256" key="5">
    <source>
        <dbReference type="SAM" id="MobiDB-lite"/>
    </source>
</evidence>
<name>A0A9P7KHX1_9AGAR</name>
<evidence type="ECO:0000313" key="8">
    <source>
        <dbReference type="Proteomes" id="UP000717328"/>
    </source>
</evidence>
<evidence type="ECO:0000313" key="7">
    <source>
        <dbReference type="EMBL" id="KAG5653186.1"/>
    </source>
</evidence>
<dbReference type="Gene3D" id="1.20.1250.20">
    <property type="entry name" value="MFS general substrate transporter like domains"/>
    <property type="match status" value="1"/>
</dbReference>
<evidence type="ECO:0000256" key="1">
    <source>
        <dbReference type="ARBA" id="ARBA00004370"/>
    </source>
</evidence>
<dbReference type="Proteomes" id="UP000717328">
    <property type="component" value="Unassembled WGS sequence"/>
</dbReference>
<reference evidence="7" key="1">
    <citation type="submission" date="2021-02" db="EMBL/GenBank/DDBJ databases">
        <authorList>
            <person name="Nieuwenhuis M."/>
            <person name="Van De Peppel L.J.J."/>
        </authorList>
    </citation>
    <scope>NUCLEOTIDE SEQUENCE</scope>
    <source>
        <strain evidence="7">D49</strain>
    </source>
</reference>